<dbReference type="InterPro" id="IPR004136">
    <property type="entry name" value="NMO"/>
</dbReference>
<dbReference type="PROSITE" id="PS51257">
    <property type="entry name" value="PROKAR_LIPOPROTEIN"/>
    <property type="match status" value="1"/>
</dbReference>
<evidence type="ECO:0000256" key="3">
    <source>
        <dbReference type="ARBA" id="ARBA00022575"/>
    </source>
</evidence>
<dbReference type="OrthoDB" id="9778912at2"/>
<dbReference type="InterPro" id="IPR013785">
    <property type="entry name" value="Aldolase_TIM"/>
</dbReference>
<dbReference type="PANTHER" id="PTHR42747:SF3">
    <property type="entry name" value="NITRONATE MONOOXYGENASE-RELATED"/>
    <property type="match status" value="1"/>
</dbReference>
<dbReference type="GO" id="GO:0018580">
    <property type="term" value="F:nitronate monooxygenase activity"/>
    <property type="evidence" value="ECO:0007669"/>
    <property type="project" value="InterPro"/>
</dbReference>
<name>A0A1T0CM68_9GAMM</name>
<comment type="catalytic activity">
    <reaction evidence="9">
        <text>3 propionate 3-nitronate + 3 O2 + H2O = 3 3-oxopropanoate + 2 nitrate + nitrite + H2O2 + 3 H(+)</text>
        <dbReference type="Rhea" id="RHEA:57332"/>
        <dbReference type="ChEBI" id="CHEBI:15377"/>
        <dbReference type="ChEBI" id="CHEBI:15378"/>
        <dbReference type="ChEBI" id="CHEBI:15379"/>
        <dbReference type="ChEBI" id="CHEBI:16240"/>
        <dbReference type="ChEBI" id="CHEBI:16301"/>
        <dbReference type="ChEBI" id="CHEBI:17632"/>
        <dbReference type="ChEBI" id="CHEBI:33190"/>
        <dbReference type="ChEBI" id="CHEBI:136067"/>
    </reaction>
</comment>
<dbReference type="PANTHER" id="PTHR42747">
    <property type="entry name" value="NITRONATE MONOOXYGENASE-RELATED"/>
    <property type="match status" value="1"/>
</dbReference>
<gene>
    <name evidence="10" type="ORF">B0680_07115</name>
</gene>
<protein>
    <recommendedName>
        <fullName evidence="8">Propionate 3-nitronate monooxygenase</fullName>
    </recommendedName>
</protein>
<keyword evidence="7" id="KW-0503">Monooxygenase</keyword>
<keyword evidence="5" id="KW-0288">FMN</keyword>
<dbReference type="PROSITE" id="PS00912">
    <property type="entry name" value="DHODEHASE_2"/>
    <property type="match status" value="1"/>
</dbReference>
<evidence type="ECO:0000313" key="10">
    <source>
        <dbReference type="EMBL" id="OOS23339.1"/>
    </source>
</evidence>
<evidence type="ECO:0000256" key="9">
    <source>
        <dbReference type="ARBA" id="ARBA00049401"/>
    </source>
</evidence>
<dbReference type="InterPro" id="IPR001295">
    <property type="entry name" value="Dihydroorotate_DH_CS"/>
</dbReference>
<evidence type="ECO:0000256" key="4">
    <source>
        <dbReference type="ARBA" id="ARBA00022630"/>
    </source>
</evidence>
<sequence>MKPSLQALLSSPIIQAPMAGASNSATVVTACQAGALGSLGAGMMTPQQIHQSIDDIKSATDLPFCVNLMVLPQAITERYSEPMPKWLGEYYDKLGIAPVLDDKPAQLFDGQFQVLLDNPVPVASFTFGIISIEQVQALKQVGTLVIGTANCPDEVIAWADVGADAVVVQGAEAGGHRGGWLDESASPMALAQLFTAVTDRLSDEQVQIALIAAGGIHDDKQVRHYLNHGAVAVAVGTAFLSTAESCISPLWKSRLLAGGETRLTRLYSGKLARGLVTGYMQDFIHLDGLVRHPHVPIYPTMNAMTKSLRAHGASTQDDNLMSLWAGTGVSQCRDESMADLVARLVADVVHG</sequence>
<dbReference type="STRING" id="470453.B0680_07115"/>
<dbReference type="GO" id="GO:0009636">
    <property type="term" value="P:response to toxic substance"/>
    <property type="evidence" value="ECO:0007669"/>
    <property type="project" value="UniProtKB-KW"/>
</dbReference>
<comment type="similarity">
    <text evidence="2">Belongs to the nitronate monooxygenase family. NMO class I subfamily.</text>
</comment>
<dbReference type="GO" id="GO:0016627">
    <property type="term" value="F:oxidoreductase activity, acting on the CH-CH group of donors"/>
    <property type="evidence" value="ECO:0007669"/>
    <property type="project" value="InterPro"/>
</dbReference>
<reference evidence="10 11" key="1">
    <citation type="submission" date="2017-02" db="EMBL/GenBank/DDBJ databases">
        <title>Draft genome sequence of Moraxella pluranimalium CCUG 54913T type strain.</title>
        <authorList>
            <person name="Salva-Serra F."/>
            <person name="Engstrom-Jakobsson H."/>
            <person name="Thorell K."/>
            <person name="Jaen-Luchoro D."/>
            <person name="Gonzales-Siles L."/>
            <person name="Karlsson R."/>
            <person name="Yazdan S."/>
            <person name="Boulund F."/>
            <person name="Johnning A."/>
            <person name="Engstrand L."/>
            <person name="Kristiansson E."/>
            <person name="Moore E."/>
        </authorList>
    </citation>
    <scope>NUCLEOTIDE SEQUENCE [LARGE SCALE GENOMIC DNA]</scope>
    <source>
        <strain evidence="10 11">CCUG 54913</strain>
    </source>
</reference>
<organism evidence="10 11">
    <name type="scientific">Moraxella pluranimalium</name>
    <dbReference type="NCBI Taxonomy" id="470453"/>
    <lineage>
        <taxon>Bacteria</taxon>
        <taxon>Pseudomonadati</taxon>
        <taxon>Pseudomonadota</taxon>
        <taxon>Gammaproteobacteria</taxon>
        <taxon>Moraxellales</taxon>
        <taxon>Moraxellaceae</taxon>
        <taxon>Moraxella</taxon>
    </lineage>
</organism>
<dbReference type="CDD" id="cd04730">
    <property type="entry name" value="NPD_like"/>
    <property type="match status" value="1"/>
</dbReference>
<proteinExistence type="inferred from homology"/>
<evidence type="ECO:0000256" key="5">
    <source>
        <dbReference type="ARBA" id="ARBA00022643"/>
    </source>
</evidence>
<evidence type="ECO:0000256" key="8">
    <source>
        <dbReference type="ARBA" id="ARBA00031155"/>
    </source>
</evidence>
<dbReference type="GO" id="GO:0006207">
    <property type="term" value="P:'de novo' pyrimidine nucleobase biosynthetic process"/>
    <property type="evidence" value="ECO:0007669"/>
    <property type="project" value="InterPro"/>
</dbReference>
<comment type="caution">
    <text evidence="10">The sequence shown here is derived from an EMBL/GenBank/DDBJ whole genome shotgun (WGS) entry which is preliminary data.</text>
</comment>
<dbReference type="SUPFAM" id="SSF51412">
    <property type="entry name" value="Inosine monophosphate dehydrogenase (IMPDH)"/>
    <property type="match status" value="1"/>
</dbReference>
<evidence type="ECO:0000256" key="1">
    <source>
        <dbReference type="ARBA" id="ARBA00001917"/>
    </source>
</evidence>
<evidence type="ECO:0000256" key="6">
    <source>
        <dbReference type="ARBA" id="ARBA00023002"/>
    </source>
</evidence>
<dbReference type="Proteomes" id="UP000189800">
    <property type="component" value="Unassembled WGS sequence"/>
</dbReference>
<evidence type="ECO:0000256" key="2">
    <source>
        <dbReference type="ARBA" id="ARBA00009881"/>
    </source>
</evidence>
<dbReference type="AlphaFoldDB" id="A0A1T0CM68"/>
<dbReference type="Gene3D" id="3.20.20.70">
    <property type="entry name" value="Aldolase class I"/>
    <property type="match status" value="1"/>
</dbReference>
<keyword evidence="3" id="KW-0216">Detoxification</keyword>
<dbReference type="Pfam" id="PF03060">
    <property type="entry name" value="NMO"/>
    <property type="match status" value="1"/>
</dbReference>
<dbReference type="RefSeq" id="WP_078254408.1">
    <property type="nucleotide sequence ID" value="NZ_MUYU01000017.1"/>
</dbReference>
<dbReference type="EMBL" id="MUYU01000017">
    <property type="protein sequence ID" value="OOS23339.1"/>
    <property type="molecule type" value="Genomic_DNA"/>
</dbReference>
<comment type="cofactor">
    <cofactor evidence="1">
        <name>FMN</name>
        <dbReference type="ChEBI" id="CHEBI:58210"/>
    </cofactor>
</comment>
<accession>A0A1T0CM68</accession>
<evidence type="ECO:0000313" key="11">
    <source>
        <dbReference type="Proteomes" id="UP000189800"/>
    </source>
</evidence>
<keyword evidence="4" id="KW-0285">Flavoprotein</keyword>
<keyword evidence="11" id="KW-1185">Reference proteome</keyword>
<evidence type="ECO:0000256" key="7">
    <source>
        <dbReference type="ARBA" id="ARBA00023033"/>
    </source>
</evidence>
<keyword evidence="6" id="KW-0560">Oxidoreductase</keyword>